<keyword evidence="3" id="KW-0539">Nucleus</keyword>
<feature type="compositionally biased region" description="Polar residues" evidence="4">
    <location>
        <begin position="197"/>
        <end position="206"/>
    </location>
</feature>
<keyword evidence="2" id="KW-0813">Transport</keyword>
<evidence type="ECO:0000259" key="5">
    <source>
        <dbReference type="Pfam" id="PF13874"/>
    </source>
</evidence>
<dbReference type="GO" id="GO:0006607">
    <property type="term" value="P:NLS-bearing protein import into nucleus"/>
    <property type="evidence" value="ECO:0007669"/>
    <property type="project" value="TreeGrafter"/>
</dbReference>
<dbReference type="GO" id="GO:0044613">
    <property type="term" value="C:nuclear pore central transport channel"/>
    <property type="evidence" value="ECO:0007669"/>
    <property type="project" value="TreeGrafter"/>
</dbReference>
<sequence>MFDSLCKRAEQQTQMFNVILNRLESIHQLQKELENENKRIGLKQRVSEIRQNQKVLRARIVNLMAKLGALEMEGPIRVNEKQLTTTLQEIEEVITSPNQGVQIQLVSLQPQIHRSRDALIRAQRSEPTLEGESRDRFNTILSRMKLNVTGMNRILNDVHGDIEILEEGSRIRSDPKSVQRIKDIDLDDDPQDQSNDGFVSSSHQSL</sequence>
<dbReference type="InterPro" id="IPR025712">
    <property type="entry name" value="Nup54_alpha-helical_dom"/>
</dbReference>
<dbReference type="Proteomes" id="UP000324800">
    <property type="component" value="Unassembled WGS sequence"/>
</dbReference>
<evidence type="ECO:0000313" key="7">
    <source>
        <dbReference type="Proteomes" id="UP000324800"/>
    </source>
</evidence>
<accession>A0A5J4VH65</accession>
<comment type="caution">
    <text evidence="6">The sequence shown here is derived from an EMBL/GenBank/DDBJ whole genome shotgun (WGS) entry which is preliminary data.</text>
</comment>
<evidence type="ECO:0000256" key="4">
    <source>
        <dbReference type="SAM" id="MobiDB-lite"/>
    </source>
</evidence>
<organism evidence="6 7">
    <name type="scientific">Streblomastix strix</name>
    <dbReference type="NCBI Taxonomy" id="222440"/>
    <lineage>
        <taxon>Eukaryota</taxon>
        <taxon>Metamonada</taxon>
        <taxon>Preaxostyla</taxon>
        <taxon>Oxymonadida</taxon>
        <taxon>Streblomastigidae</taxon>
        <taxon>Streblomastix</taxon>
    </lineage>
</organism>
<dbReference type="AlphaFoldDB" id="A0A5J4VH65"/>
<proteinExistence type="predicted"/>
<dbReference type="PANTHER" id="PTHR13000:SF0">
    <property type="entry name" value="NUCLEOPORIN P54"/>
    <property type="match status" value="1"/>
</dbReference>
<dbReference type="Pfam" id="PF13874">
    <property type="entry name" value="Nup54"/>
    <property type="match status" value="1"/>
</dbReference>
<dbReference type="GO" id="GO:0036228">
    <property type="term" value="P:protein localization to nuclear inner membrane"/>
    <property type="evidence" value="ECO:0007669"/>
    <property type="project" value="TreeGrafter"/>
</dbReference>
<dbReference type="EMBL" id="SNRW01007059">
    <property type="protein sequence ID" value="KAA6381921.1"/>
    <property type="molecule type" value="Genomic_DNA"/>
</dbReference>
<evidence type="ECO:0000313" key="6">
    <source>
        <dbReference type="EMBL" id="KAA6381921.1"/>
    </source>
</evidence>
<name>A0A5J4VH65_9EUKA</name>
<feature type="domain" description="Nucleoporin Nup54 alpha-helical" evidence="5">
    <location>
        <begin position="2"/>
        <end position="99"/>
    </location>
</feature>
<dbReference type="InterPro" id="IPR024864">
    <property type="entry name" value="Nup54/Nup57/Nup44"/>
</dbReference>
<comment type="subcellular location">
    <subcellularLocation>
        <location evidence="1">Nucleus</location>
    </subcellularLocation>
</comment>
<feature type="region of interest" description="Disordered" evidence="4">
    <location>
        <begin position="183"/>
        <end position="206"/>
    </location>
</feature>
<dbReference type="PANTHER" id="PTHR13000">
    <property type="entry name" value="NUCLEOPORIN P54"/>
    <property type="match status" value="1"/>
</dbReference>
<dbReference type="GO" id="GO:0017056">
    <property type="term" value="F:structural constituent of nuclear pore"/>
    <property type="evidence" value="ECO:0007669"/>
    <property type="project" value="TreeGrafter"/>
</dbReference>
<reference evidence="6 7" key="1">
    <citation type="submission" date="2019-03" db="EMBL/GenBank/DDBJ databases">
        <title>Single cell metagenomics reveals metabolic interactions within the superorganism composed of flagellate Streblomastix strix and complex community of Bacteroidetes bacteria on its surface.</title>
        <authorList>
            <person name="Treitli S.C."/>
            <person name="Kolisko M."/>
            <person name="Husnik F."/>
            <person name="Keeling P."/>
            <person name="Hampl V."/>
        </authorList>
    </citation>
    <scope>NUCLEOTIDE SEQUENCE [LARGE SCALE GENOMIC DNA]</scope>
    <source>
        <strain evidence="6">ST1C</strain>
    </source>
</reference>
<evidence type="ECO:0000256" key="1">
    <source>
        <dbReference type="ARBA" id="ARBA00004123"/>
    </source>
</evidence>
<protein>
    <recommendedName>
        <fullName evidence="5">Nucleoporin Nup54 alpha-helical domain-containing protein</fullName>
    </recommendedName>
</protein>
<gene>
    <name evidence="6" type="ORF">EZS28_022553</name>
</gene>
<evidence type="ECO:0000256" key="3">
    <source>
        <dbReference type="ARBA" id="ARBA00023242"/>
    </source>
</evidence>
<dbReference type="GO" id="GO:0006999">
    <property type="term" value="P:nuclear pore organization"/>
    <property type="evidence" value="ECO:0007669"/>
    <property type="project" value="TreeGrafter"/>
</dbReference>
<evidence type="ECO:0000256" key="2">
    <source>
        <dbReference type="ARBA" id="ARBA00022448"/>
    </source>
</evidence>